<dbReference type="EMBL" id="JAEKMH010000004">
    <property type="protein sequence ID" value="MBJ3786541.1"/>
    <property type="molecule type" value="Genomic_DNA"/>
</dbReference>
<dbReference type="RefSeq" id="WP_198877720.1">
    <property type="nucleotide sequence ID" value="NZ_JAEKMH010000004.1"/>
</dbReference>
<dbReference type="AlphaFoldDB" id="A0A934MN93"/>
<organism evidence="1 2">
    <name type="scientific">Devosia sediminis</name>
    <dbReference type="NCBI Taxonomy" id="2798801"/>
    <lineage>
        <taxon>Bacteria</taxon>
        <taxon>Pseudomonadati</taxon>
        <taxon>Pseudomonadota</taxon>
        <taxon>Alphaproteobacteria</taxon>
        <taxon>Hyphomicrobiales</taxon>
        <taxon>Devosiaceae</taxon>
        <taxon>Devosia</taxon>
    </lineage>
</organism>
<accession>A0A934MN93</accession>
<comment type="caution">
    <text evidence="1">The sequence shown here is derived from an EMBL/GenBank/DDBJ whole genome shotgun (WGS) entry which is preliminary data.</text>
</comment>
<keyword evidence="2" id="KW-1185">Reference proteome</keyword>
<reference evidence="1" key="1">
    <citation type="submission" date="2020-12" db="EMBL/GenBank/DDBJ databases">
        <title>Devosia sp. MSA67 isolated from Mo River.</title>
        <authorList>
            <person name="Ma F."/>
            <person name="Zi Z."/>
        </authorList>
    </citation>
    <scope>NUCLEOTIDE SEQUENCE</scope>
    <source>
        <strain evidence="1">MSA67</strain>
    </source>
</reference>
<dbReference type="Proteomes" id="UP000602124">
    <property type="component" value="Unassembled WGS sequence"/>
</dbReference>
<proteinExistence type="predicted"/>
<evidence type="ECO:0000313" key="1">
    <source>
        <dbReference type="EMBL" id="MBJ3786541.1"/>
    </source>
</evidence>
<gene>
    <name evidence="1" type="ORF">JEQ47_17585</name>
</gene>
<sequence>MEDIYRDHRISVRQAINHGNGFEAKIWTVQGNPTLLVAKASLDEGAATCLDRARKVIDQFITYRDQH</sequence>
<name>A0A934MN93_9HYPH</name>
<evidence type="ECO:0000313" key="2">
    <source>
        <dbReference type="Proteomes" id="UP000602124"/>
    </source>
</evidence>
<protein>
    <submittedName>
        <fullName evidence="1">Uncharacterized protein</fullName>
    </submittedName>
</protein>